<proteinExistence type="predicted"/>
<dbReference type="Proteomes" id="UP001432027">
    <property type="component" value="Unassembled WGS sequence"/>
</dbReference>
<evidence type="ECO:0000313" key="2">
    <source>
        <dbReference type="Proteomes" id="UP001432027"/>
    </source>
</evidence>
<dbReference type="EMBL" id="BTSX01000001">
    <property type="protein sequence ID" value="GMS80775.1"/>
    <property type="molecule type" value="Genomic_DNA"/>
</dbReference>
<comment type="caution">
    <text evidence="1">The sequence shown here is derived from an EMBL/GenBank/DDBJ whole genome shotgun (WGS) entry which is preliminary data.</text>
</comment>
<organism evidence="1 2">
    <name type="scientific">Pristionchus entomophagus</name>
    <dbReference type="NCBI Taxonomy" id="358040"/>
    <lineage>
        <taxon>Eukaryota</taxon>
        <taxon>Metazoa</taxon>
        <taxon>Ecdysozoa</taxon>
        <taxon>Nematoda</taxon>
        <taxon>Chromadorea</taxon>
        <taxon>Rhabditida</taxon>
        <taxon>Rhabditina</taxon>
        <taxon>Diplogasteromorpha</taxon>
        <taxon>Diplogasteroidea</taxon>
        <taxon>Neodiplogasteridae</taxon>
        <taxon>Pristionchus</taxon>
    </lineage>
</organism>
<gene>
    <name evidence="1" type="ORF">PENTCL1PPCAC_2950</name>
</gene>
<reference evidence="1" key="1">
    <citation type="submission" date="2023-10" db="EMBL/GenBank/DDBJ databases">
        <title>Genome assembly of Pristionchus species.</title>
        <authorList>
            <person name="Yoshida K."/>
            <person name="Sommer R.J."/>
        </authorList>
    </citation>
    <scope>NUCLEOTIDE SEQUENCE</scope>
    <source>
        <strain evidence="1">RS0144</strain>
    </source>
</reference>
<evidence type="ECO:0008006" key="3">
    <source>
        <dbReference type="Google" id="ProtNLM"/>
    </source>
</evidence>
<feature type="non-terminal residue" evidence="1">
    <location>
        <position position="1"/>
    </location>
</feature>
<dbReference type="AlphaFoldDB" id="A0AAV5SKW2"/>
<keyword evidence="2" id="KW-1185">Reference proteome</keyword>
<sequence length="271" mass="31152">FPLLDLPNEIISIILQQLPSVDRLLARVNQKLFMLESFGRYSIRELSIGREYDDENKEEDENKKNTRDLEISLIGPCSSYLDVLTKIARNTTVESLFFLCDVEERQLIPYVKATRARKLTVAMDQEIGRDEINDDLLDEWLSSRMCLNIQMGGLAVTGEALFRVFRGMTSGMLLQFRIGVLAEAGRSVLHLLGIAYAKGSFTSRRKDARFFVNDITCERNFFIFIGVNMMITVSKRMLRSDIEGDFSIERYTEDQSVHNILHTLQPFPVVY</sequence>
<accession>A0AAV5SKW2</accession>
<feature type="non-terminal residue" evidence="1">
    <location>
        <position position="271"/>
    </location>
</feature>
<name>A0AAV5SKW2_9BILA</name>
<evidence type="ECO:0000313" key="1">
    <source>
        <dbReference type="EMBL" id="GMS80775.1"/>
    </source>
</evidence>
<protein>
    <recommendedName>
        <fullName evidence="3">F-box domain-containing protein</fullName>
    </recommendedName>
</protein>